<sequence length="681" mass="74442">MATVEELQQVIREEQEKHAQVLEELRSERESLSSLLAEQQQYIQELITRLTDLRTQKCDRMLSSEQLTQRIEINTGCAVVDEALRTVENGLNSSSSKRGVVLGKIWSAMMQAIVPSDGKKSSSLSTSSSATRTTNVAVITRNMIRGTNEWVKRHCKKCSPCGELNKKPRPWEPAAKTEKGKSIKGCASVPNLSCVPGKNFRSVSLYFAKETANEVLLELLRISSVINIQGSGGAAVANPKDIATQVTGIVTELVQGKITEAREAAKRAPWSTGPSANEKFSSAVEMLLHNLDVKVSVTVPEPNELRSAVPRGQTPLKITVLITAPRLLSILQPFVEMWGDPQHRTYILDCLLKPTVLHIAELFGMTTVAEQSITVAFKAVDVLTRITRGRVMIETDTKGSPKSKSSPQEPQSAQLLSCIHSVVLGFALFGTRLTFECAIPKLEEANTLKGVKRGAFDIARSFLQRLLPPKRDIAVSLHDPTVSDFVILLLNAPTRLLEILNNSFSSARRLPSTSRTSVVDHLASPRLKINYALRTFADIVIDFPRPYAPNSGMMTTAEKAKGEKERLGPCAPVVDLPPDLVRANVEVVQWAEEKLRNLLEKEAIDVSTGTGEEIAKSLGESVMKINSVSGFLGKLQQLSVSVVDLTDVRVDVCLPCGAALCSPGGGVEELLYLRVDTVRNP</sequence>
<dbReference type="AlphaFoldDB" id="G0UYE0"/>
<feature type="coiled-coil region" evidence="1">
    <location>
        <begin position="4"/>
        <end position="56"/>
    </location>
</feature>
<evidence type="ECO:0000256" key="1">
    <source>
        <dbReference type="SAM" id="Coils"/>
    </source>
</evidence>
<organism evidence="2">
    <name type="scientific">Trypanosoma congolense (strain IL3000)</name>
    <dbReference type="NCBI Taxonomy" id="1068625"/>
    <lineage>
        <taxon>Eukaryota</taxon>
        <taxon>Discoba</taxon>
        <taxon>Euglenozoa</taxon>
        <taxon>Kinetoplastea</taxon>
        <taxon>Metakinetoplastina</taxon>
        <taxon>Trypanosomatida</taxon>
        <taxon>Trypanosomatidae</taxon>
        <taxon>Trypanosoma</taxon>
        <taxon>Nannomonas</taxon>
    </lineage>
</organism>
<evidence type="ECO:0000313" key="2">
    <source>
        <dbReference type="EMBL" id="CCC94407.1"/>
    </source>
</evidence>
<dbReference type="VEuPathDB" id="TriTrypDB:TcIL3000_10_11880"/>
<gene>
    <name evidence="2" type="ORF">TCIL3000_10_11880</name>
</gene>
<dbReference type="EMBL" id="HE575323">
    <property type="protein sequence ID" value="CCC94407.1"/>
    <property type="molecule type" value="Genomic_DNA"/>
</dbReference>
<name>G0UYE0_TRYCI</name>
<reference evidence="2" key="1">
    <citation type="journal article" date="2012" name="Proc. Natl. Acad. Sci. U.S.A.">
        <title>Antigenic diversity is generated by distinct evolutionary mechanisms in African trypanosome species.</title>
        <authorList>
            <person name="Jackson A.P."/>
            <person name="Berry A."/>
            <person name="Aslett M."/>
            <person name="Allison H.C."/>
            <person name="Burton P."/>
            <person name="Vavrova-Anderson J."/>
            <person name="Brown R."/>
            <person name="Browne H."/>
            <person name="Corton N."/>
            <person name="Hauser H."/>
            <person name="Gamble J."/>
            <person name="Gilderthorp R."/>
            <person name="Marcello L."/>
            <person name="McQuillan J."/>
            <person name="Otto T.D."/>
            <person name="Quail M.A."/>
            <person name="Sanders M.J."/>
            <person name="van Tonder A."/>
            <person name="Ginger M.L."/>
            <person name="Field M.C."/>
            <person name="Barry J.D."/>
            <person name="Hertz-Fowler C."/>
            <person name="Berriman M."/>
        </authorList>
    </citation>
    <scope>NUCLEOTIDE SEQUENCE</scope>
    <source>
        <strain evidence="2">IL3000</strain>
    </source>
</reference>
<accession>G0UYE0</accession>
<keyword evidence="1" id="KW-0175">Coiled coil</keyword>
<protein>
    <submittedName>
        <fullName evidence="2">Uncharacterized protein TCIL3000_10_11880</fullName>
    </submittedName>
</protein>
<proteinExistence type="predicted"/>